<protein>
    <submittedName>
        <fullName evidence="1">Uncharacterized protein</fullName>
    </submittedName>
</protein>
<keyword evidence="2" id="KW-1185">Reference proteome</keyword>
<dbReference type="AlphaFoldDB" id="A0AAU9X110"/>
<reference evidence="1 2" key="1">
    <citation type="submission" date="2022-05" db="EMBL/GenBank/DDBJ databases">
        <authorList>
            <consortium name="Genoscope - CEA"/>
            <person name="William W."/>
        </authorList>
    </citation>
    <scope>NUCLEOTIDE SEQUENCE [LARGE SCALE GENOMIC DNA]</scope>
</reference>
<evidence type="ECO:0000313" key="2">
    <source>
        <dbReference type="Proteomes" id="UP001159428"/>
    </source>
</evidence>
<accession>A0AAU9X110</accession>
<name>A0AAU9X110_9CNID</name>
<comment type="caution">
    <text evidence="1">The sequence shown here is derived from an EMBL/GenBank/DDBJ whole genome shotgun (WGS) entry which is preliminary data.</text>
</comment>
<gene>
    <name evidence="1" type="ORF">PMEA_00015191</name>
</gene>
<sequence length="71" mass="8366">MFLISSHYHSKYDFDIISQTITAILPKLLVHQLLLHVFKLPVEPSPLISCCYEEKFTFRRKATSSSRRKVR</sequence>
<organism evidence="1 2">
    <name type="scientific">Pocillopora meandrina</name>
    <dbReference type="NCBI Taxonomy" id="46732"/>
    <lineage>
        <taxon>Eukaryota</taxon>
        <taxon>Metazoa</taxon>
        <taxon>Cnidaria</taxon>
        <taxon>Anthozoa</taxon>
        <taxon>Hexacorallia</taxon>
        <taxon>Scleractinia</taxon>
        <taxon>Astrocoeniina</taxon>
        <taxon>Pocilloporidae</taxon>
        <taxon>Pocillopora</taxon>
    </lineage>
</organism>
<dbReference type="Proteomes" id="UP001159428">
    <property type="component" value="Unassembled WGS sequence"/>
</dbReference>
<proteinExistence type="predicted"/>
<evidence type="ECO:0000313" key="1">
    <source>
        <dbReference type="EMBL" id="CAH3132783.1"/>
    </source>
</evidence>
<dbReference type="EMBL" id="CALNXJ010000027">
    <property type="protein sequence ID" value="CAH3132783.1"/>
    <property type="molecule type" value="Genomic_DNA"/>
</dbReference>